<comment type="subcellular location">
    <subcellularLocation>
        <location evidence="1">Periplasm</location>
    </subcellularLocation>
</comment>
<gene>
    <name evidence="9" type="ORF">FGL95_01435</name>
</gene>
<evidence type="ECO:0000259" key="8">
    <source>
        <dbReference type="SMART" id="SM00062"/>
    </source>
</evidence>
<dbReference type="FunFam" id="3.40.190.10:FF:000050">
    <property type="entry name" value="Sulfonate ABC transporter substrate-binding protein"/>
    <property type="match status" value="1"/>
</dbReference>
<protein>
    <recommendedName>
        <fullName evidence="6">Putative aliphatic sulfonates-binding protein</fullName>
    </recommendedName>
</protein>
<reference evidence="9 10" key="1">
    <citation type="submission" date="2019-05" db="EMBL/GenBank/DDBJ databases">
        <authorList>
            <person name="Lee S.D."/>
        </authorList>
    </citation>
    <scope>NUCLEOTIDE SEQUENCE [LARGE SCALE GENOMIC DNA]</scope>
    <source>
        <strain evidence="9 10">YC2-7</strain>
    </source>
</reference>
<dbReference type="CDD" id="cd13558">
    <property type="entry name" value="PBP2_SsuA_like_2"/>
    <property type="match status" value="1"/>
</dbReference>
<evidence type="ECO:0000313" key="10">
    <source>
        <dbReference type="Proteomes" id="UP000535543"/>
    </source>
</evidence>
<evidence type="ECO:0000256" key="5">
    <source>
        <dbReference type="ARBA" id="ARBA00055538"/>
    </source>
</evidence>
<dbReference type="NCBIfam" id="TIGR01728">
    <property type="entry name" value="SsuA_fam"/>
    <property type="match status" value="1"/>
</dbReference>
<feature type="domain" description="Solute-binding protein family 3/N-terminal" evidence="8">
    <location>
        <begin position="47"/>
        <end position="262"/>
    </location>
</feature>
<evidence type="ECO:0000256" key="3">
    <source>
        <dbReference type="ARBA" id="ARBA00022448"/>
    </source>
</evidence>
<evidence type="ECO:0000256" key="7">
    <source>
        <dbReference type="SAM" id="SignalP"/>
    </source>
</evidence>
<dbReference type="InterPro" id="IPR010067">
    <property type="entry name" value="ABC_SsuA_sub-bd"/>
</dbReference>
<feature type="signal peptide" evidence="7">
    <location>
        <begin position="1"/>
        <end position="25"/>
    </location>
</feature>
<comment type="caution">
    <text evidence="9">The sequence shown here is derived from an EMBL/GenBank/DDBJ whole genome shotgun (WGS) entry which is preliminary data.</text>
</comment>
<dbReference type="Gene3D" id="3.40.190.10">
    <property type="entry name" value="Periplasmic binding protein-like II"/>
    <property type="match status" value="2"/>
</dbReference>
<comment type="function">
    <text evidence="5">Part of a binding-protein-dependent transport system for aliphatic sulfonates. Putative binding protein.</text>
</comment>
<dbReference type="Proteomes" id="UP000535543">
    <property type="component" value="Unassembled WGS sequence"/>
</dbReference>
<proteinExistence type="inferred from homology"/>
<dbReference type="EMBL" id="VCQU01000001">
    <property type="protein sequence ID" value="NMN93700.1"/>
    <property type="molecule type" value="Genomic_DNA"/>
</dbReference>
<keyword evidence="4 7" id="KW-0732">Signal</keyword>
<accession>A0A848KC60</accession>
<organism evidence="9 10">
    <name type="scientific">Antrihabitans stalactiti</name>
    <dbReference type="NCBI Taxonomy" id="2584121"/>
    <lineage>
        <taxon>Bacteria</taxon>
        <taxon>Bacillati</taxon>
        <taxon>Actinomycetota</taxon>
        <taxon>Actinomycetes</taxon>
        <taxon>Mycobacteriales</taxon>
        <taxon>Nocardiaceae</taxon>
        <taxon>Antrihabitans</taxon>
    </lineage>
</organism>
<keyword evidence="10" id="KW-1185">Reference proteome</keyword>
<evidence type="ECO:0000256" key="1">
    <source>
        <dbReference type="ARBA" id="ARBA00004418"/>
    </source>
</evidence>
<dbReference type="Pfam" id="PF09084">
    <property type="entry name" value="NMT1"/>
    <property type="match status" value="1"/>
</dbReference>
<dbReference type="GO" id="GO:0016020">
    <property type="term" value="C:membrane"/>
    <property type="evidence" value="ECO:0007669"/>
    <property type="project" value="InterPro"/>
</dbReference>
<sequence>MPVKLRSTRSRLGLAVLAVSTLVLAACGDDGKTEAAPSGPVDLSTVTLKVGDQKAISIEVLLKASGQLDNLPYKVEFSTFTAGPPLIEAASANGIDLAQTGNTPVIFGAASNADIKIIGALEATGKGDAVLVSKDSPIKSVADLKGKKVAVTKGSSANANLLLQLKKARLSLGDIEPIYLAPADGYASFRSGDVDALSIWDPYTAIAEQEVGARSIASAETAANGYNFWAASAKAVGDAGKAAAIKDFLTRYAAATKWSSENLDVWSAKYAELTAISPDASKVTWTRSIKYPTALTDKIVASEQEIADAFTDAKAIPGKVDFAKFVDKNFSD</sequence>
<evidence type="ECO:0000256" key="4">
    <source>
        <dbReference type="ARBA" id="ARBA00022729"/>
    </source>
</evidence>
<dbReference type="InterPro" id="IPR015168">
    <property type="entry name" value="SsuA/THI5"/>
</dbReference>
<keyword evidence="3" id="KW-0813">Transport</keyword>
<dbReference type="SMART" id="SM00062">
    <property type="entry name" value="PBPb"/>
    <property type="match status" value="1"/>
</dbReference>
<dbReference type="PANTHER" id="PTHR30024">
    <property type="entry name" value="ALIPHATIC SULFONATES-BINDING PROTEIN-RELATED"/>
    <property type="match status" value="1"/>
</dbReference>
<feature type="chain" id="PRO_5039600623" description="Putative aliphatic sulfonates-binding protein" evidence="7">
    <location>
        <begin position="26"/>
        <end position="332"/>
    </location>
</feature>
<comment type="similarity">
    <text evidence="2">Belongs to the bacterial solute-binding protein SsuA/TauA family.</text>
</comment>
<dbReference type="InterPro" id="IPR001638">
    <property type="entry name" value="Solute-binding_3/MltF_N"/>
</dbReference>
<dbReference type="AlphaFoldDB" id="A0A848KC60"/>
<dbReference type="GO" id="GO:0042597">
    <property type="term" value="C:periplasmic space"/>
    <property type="evidence" value="ECO:0007669"/>
    <property type="project" value="UniProtKB-SubCell"/>
</dbReference>
<evidence type="ECO:0000256" key="6">
    <source>
        <dbReference type="ARBA" id="ARBA00070228"/>
    </source>
</evidence>
<dbReference type="GO" id="GO:0042626">
    <property type="term" value="F:ATPase-coupled transmembrane transporter activity"/>
    <property type="evidence" value="ECO:0007669"/>
    <property type="project" value="InterPro"/>
</dbReference>
<evidence type="ECO:0000256" key="2">
    <source>
        <dbReference type="ARBA" id="ARBA00010742"/>
    </source>
</evidence>
<dbReference type="PANTHER" id="PTHR30024:SF48">
    <property type="entry name" value="ABC TRANSPORTER SUBSTRATE-BINDING PROTEIN"/>
    <property type="match status" value="1"/>
</dbReference>
<reference evidence="9 10" key="2">
    <citation type="submission" date="2020-06" db="EMBL/GenBank/DDBJ databases">
        <title>Antribacter stalactiti gen. nov., sp. nov., a new member of the family Nacardiaceae isolated from a cave.</title>
        <authorList>
            <person name="Kim I.S."/>
        </authorList>
    </citation>
    <scope>NUCLEOTIDE SEQUENCE [LARGE SCALE GENOMIC DNA]</scope>
    <source>
        <strain evidence="9 10">YC2-7</strain>
    </source>
</reference>
<dbReference type="PROSITE" id="PS51257">
    <property type="entry name" value="PROKAR_LIPOPROTEIN"/>
    <property type="match status" value="1"/>
</dbReference>
<evidence type="ECO:0000313" key="9">
    <source>
        <dbReference type="EMBL" id="NMN93700.1"/>
    </source>
</evidence>
<dbReference type="SUPFAM" id="SSF53850">
    <property type="entry name" value="Periplasmic binding protein-like II"/>
    <property type="match status" value="1"/>
</dbReference>
<name>A0A848KC60_9NOCA</name>